<dbReference type="InterPro" id="IPR010297">
    <property type="entry name" value="DUF900_hydrolase"/>
</dbReference>
<feature type="transmembrane region" description="Helical" evidence="1">
    <location>
        <begin position="178"/>
        <end position="195"/>
    </location>
</feature>
<keyword evidence="1" id="KW-0472">Membrane</keyword>
<evidence type="ECO:0000313" key="2">
    <source>
        <dbReference type="EMBL" id="MBT9317024.1"/>
    </source>
</evidence>
<dbReference type="GO" id="GO:0016787">
    <property type="term" value="F:hydrolase activity"/>
    <property type="evidence" value="ECO:0007669"/>
    <property type="project" value="UniProtKB-KW"/>
</dbReference>
<dbReference type="RefSeq" id="WP_215610086.1">
    <property type="nucleotide sequence ID" value="NZ_JADOES010000037.1"/>
</dbReference>
<protein>
    <submittedName>
        <fullName evidence="2">Alpha/beta hydrolase</fullName>
    </submittedName>
</protein>
<dbReference type="EMBL" id="JADOES010000037">
    <property type="protein sequence ID" value="MBT9317024.1"/>
    <property type="molecule type" value="Genomic_DNA"/>
</dbReference>
<sequence>MESKPLPVILRKFVFRDALLREHESYLDQDIDAGQDAAGVRLVKIGTPIHKPVSIPGYFVMSSASPNIETAKEMQESELQASALGVKEIASYLYEIYTKQGEDDLDPELMITVHGYNSGRSSVRDWYKNIFQYINRHDTAIPRQGNQVFIGYRWPSENIELQRLGEALKALPPFPRDLMLTGFVGALVLLILEIMQWDKVLIGIVLVPVLTILLGFSTIIATLVILRMVVYFRDRYRAQNFGVLDLVELLRQIDRELMNLKSADIKRQNPAEQNPCDRAAEFWQKTHRKVKLSFLGHSMGGFVVTNVVRILSDVFDSRSISNQPPADIGSVFRLERLLLTSPDIPILTIVSSRANFLSSSLRRFAESYLFSSEGDLALRLASATANYFTFPSSTEDMGYRLGNVSLKAGFNNSMPYGIVNLAALDEYFFHGSSLAESIARTPDKVMDYLFLTYDWRKKHGYNTLTKLLQDRFQVSQKAATNSSHSQQSPKITVADLFTYFDCTDYKDVTFSVKEGATSQKPKGLLTRAKRRKALSWWDYLGLIIDGVCGKRDVHGGYFQGDFTQSMIYRIAFLGFTGYLKTLDNDPNMAFDPHVALSKLHMQCRGLGIQSFLSPIRYRVNIQDEDMADNKQELLQVIDQESIDSLQSENMMEALQQQGFEVVTKG</sequence>
<evidence type="ECO:0000256" key="1">
    <source>
        <dbReference type="SAM" id="Phobius"/>
    </source>
</evidence>
<dbReference type="AlphaFoldDB" id="A0A947DIQ3"/>
<dbReference type="Pfam" id="PF05990">
    <property type="entry name" value="DUF900"/>
    <property type="match status" value="1"/>
</dbReference>
<keyword evidence="2" id="KW-0378">Hydrolase</keyword>
<name>A0A947DIQ3_9CYAN</name>
<gene>
    <name evidence="2" type="ORF">IXB50_16495</name>
</gene>
<comment type="caution">
    <text evidence="2">The sequence shown here is derived from an EMBL/GenBank/DDBJ whole genome shotgun (WGS) entry which is preliminary data.</text>
</comment>
<feature type="transmembrane region" description="Helical" evidence="1">
    <location>
        <begin position="201"/>
        <end position="226"/>
    </location>
</feature>
<dbReference type="Proteomes" id="UP000717364">
    <property type="component" value="Unassembled WGS sequence"/>
</dbReference>
<keyword evidence="1" id="KW-1133">Transmembrane helix</keyword>
<proteinExistence type="predicted"/>
<reference evidence="2" key="2">
    <citation type="journal article" date="2021" name="Mar. Drugs">
        <title>Genome Reduction and Secondary Metabolism of the Marine Sponge-Associated Cyanobacterium Leptothoe.</title>
        <authorList>
            <person name="Konstantinou D."/>
            <person name="Popin R.V."/>
            <person name="Fewer D.P."/>
            <person name="Sivonen K."/>
            <person name="Gkelis S."/>
        </authorList>
    </citation>
    <scope>NUCLEOTIDE SEQUENCE</scope>
    <source>
        <strain evidence="2">TAU-MAC 1115</strain>
    </source>
</reference>
<accession>A0A947DIQ3</accession>
<organism evidence="2 3">
    <name type="scientific">Leptothoe spongobia TAU-MAC 1115</name>
    <dbReference type="NCBI Taxonomy" id="1967444"/>
    <lineage>
        <taxon>Bacteria</taxon>
        <taxon>Bacillati</taxon>
        <taxon>Cyanobacteriota</taxon>
        <taxon>Cyanophyceae</taxon>
        <taxon>Nodosilineales</taxon>
        <taxon>Cymatolegaceae</taxon>
        <taxon>Leptothoe</taxon>
        <taxon>Leptothoe spongobia</taxon>
    </lineage>
</organism>
<keyword evidence="1" id="KW-0812">Transmembrane</keyword>
<keyword evidence="3" id="KW-1185">Reference proteome</keyword>
<reference evidence="2" key="1">
    <citation type="submission" date="2020-11" db="EMBL/GenBank/DDBJ databases">
        <authorList>
            <person name="Konstantinou D."/>
            <person name="Gkelis S."/>
            <person name="Popin R."/>
            <person name="Fewer D."/>
            <person name="Sivonen K."/>
        </authorList>
    </citation>
    <scope>NUCLEOTIDE SEQUENCE</scope>
    <source>
        <strain evidence="2">TAU-MAC 1115</strain>
    </source>
</reference>
<evidence type="ECO:0000313" key="3">
    <source>
        <dbReference type="Proteomes" id="UP000717364"/>
    </source>
</evidence>